<comment type="caution">
    <text evidence="1">The sequence shown here is derived from an EMBL/GenBank/DDBJ whole genome shotgun (WGS) entry which is preliminary data.</text>
</comment>
<reference evidence="1" key="1">
    <citation type="submission" date="2023-11" db="EMBL/GenBank/DDBJ databases">
        <authorList>
            <person name="Poullet M."/>
        </authorList>
    </citation>
    <scope>NUCLEOTIDE SEQUENCE</scope>
    <source>
        <strain evidence="1">E1834</strain>
    </source>
</reference>
<organism evidence="1 2">
    <name type="scientific">Meloidogyne enterolobii</name>
    <name type="common">Root-knot nematode worm</name>
    <name type="synonym">Meloidogyne mayaguensis</name>
    <dbReference type="NCBI Taxonomy" id="390850"/>
    <lineage>
        <taxon>Eukaryota</taxon>
        <taxon>Metazoa</taxon>
        <taxon>Ecdysozoa</taxon>
        <taxon>Nematoda</taxon>
        <taxon>Chromadorea</taxon>
        <taxon>Rhabditida</taxon>
        <taxon>Tylenchina</taxon>
        <taxon>Tylenchomorpha</taxon>
        <taxon>Tylenchoidea</taxon>
        <taxon>Meloidogynidae</taxon>
        <taxon>Meloidogyninae</taxon>
        <taxon>Meloidogyne</taxon>
    </lineage>
</organism>
<name>A0ACB1B7Y6_MELEN</name>
<proteinExistence type="predicted"/>
<sequence>MPKSFTVSTCCISWFIRLYEFFGFFVPILNIKDLLRDIFRPQSFTHELRISIFSCRRLSCVL</sequence>
<dbReference type="EMBL" id="CAVMJV010000231">
    <property type="protein sequence ID" value="CAK5126844.1"/>
    <property type="molecule type" value="Genomic_DNA"/>
</dbReference>
<keyword evidence="2" id="KW-1185">Reference proteome</keyword>
<gene>
    <name evidence="1" type="ORF">MENTE1834_LOCUS48411</name>
</gene>
<accession>A0ACB1B7Y6</accession>
<evidence type="ECO:0000313" key="1">
    <source>
        <dbReference type="EMBL" id="CAK5126844.1"/>
    </source>
</evidence>
<protein>
    <submittedName>
        <fullName evidence="1">Uncharacterized protein</fullName>
    </submittedName>
</protein>
<dbReference type="Proteomes" id="UP001497535">
    <property type="component" value="Unassembled WGS sequence"/>
</dbReference>
<evidence type="ECO:0000313" key="2">
    <source>
        <dbReference type="Proteomes" id="UP001497535"/>
    </source>
</evidence>